<dbReference type="PANTHER" id="PTHR30160">
    <property type="entry name" value="TETRAACYLDISACCHARIDE 4'-KINASE-RELATED"/>
    <property type="match status" value="1"/>
</dbReference>
<keyword evidence="2 3" id="KW-0808">Transferase</keyword>
<reference evidence="3" key="1">
    <citation type="submission" date="2013-08" db="EMBL/GenBank/DDBJ databases">
        <authorList>
            <person name="Mendez C."/>
            <person name="Richter M."/>
            <person name="Ferrer M."/>
            <person name="Sanchez J."/>
        </authorList>
    </citation>
    <scope>NUCLEOTIDE SEQUENCE</scope>
</reference>
<gene>
    <name evidence="3" type="ORF">B2A_14435</name>
</gene>
<comment type="caution">
    <text evidence="3">The sequence shown here is derived from an EMBL/GenBank/DDBJ whole genome shotgun (WGS) entry which is preliminary data.</text>
</comment>
<evidence type="ECO:0000313" key="3">
    <source>
        <dbReference type="EMBL" id="EQD29799.1"/>
    </source>
</evidence>
<dbReference type="Pfam" id="PF01075">
    <property type="entry name" value="Glyco_transf_9"/>
    <property type="match status" value="1"/>
</dbReference>
<dbReference type="SUPFAM" id="SSF53756">
    <property type="entry name" value="UDP-Glycosyltransferase/glycogen phosphorylase"/>
    <property type="match status" value="1"/>
</dbReference>
<organism evidence="3">
    <name type="scientific">mine drainage metagenome</name>
    <dbReference type="NCBI Taxonomy" id="410659"/>
    <lineage>
        <taxon>unclassified sequences</taxon>
        <taxon>metagenomes</taxon>
        <taxon>ecological metagenomes</taxon>
    </lineage>
</organism>
<dbReference type="InterPro" id="IPR051199">
    <property type="entry name" value="LPS_LOS_Heptosyltrfase"/>
</dbReference>
<dbReference type="AlphaFoldDB" id="T0ZM41"/>
<keyword evidence="1" id="KW-0328">Glycosyltransferase</keyword>
<evidence type="ECO:0000256" key="1">
    <source>
        <dbReference type="ARBA" id="ARBA00022676"/>
    </source>
</evidence>
<name>T0ZM41_9ZZZZ</name>
<dbReference type="GO" id="GO:0005829">
    <property type="term" value="C:cytosol"/>
    <property type="evidence" value="ECO:0007669"/>
    <property type="project" value="TreeGrafter"/>
</dbReference>
<dbReference type="InterPro" id="IPR002201">
    <property type="entry name" value="Glyco_trans_9"/>
</dbReference>
<proteinExistence type="predicted"/>
<protein>
    <submittedName>
        <fullName evidence="3">ADP-heptose--lipooligosaccharide heptosyltransferase III</fullName>
    </submittedName>
</protein>
<accession>T0ZM41</accession>
<dbReference type="GO" id="GO:0008713">
    <property type="term" value="F:ADP-heptose-lipopolysaccharide heptosyltransferase activity"/>
    <property type="evidence" value="ECO:0007669"/>
    <property type="project" value="TreeGrafter"/>
</dbReference>
<dbReference type="PANTHER" id="PTHR30160:SF15">
    <property type="entry name" value="GLYCOSYLTRANSFERASE HI_0523-RELATED"/>
    <property type="match status" value="1"/>
</dbReference>
<sequence>MQRSRTGFVERHGIPGHLKLVFLHPGHGGSAENLTPDAYAYLGAGLLQDPGIMLVVTAGPMEEEMARRVVERISRPDRTCLHISREGITRFTEHIAFADLWISGSTGPLHLAGALNRPTVAFYPKRRSARSLRWGTINEEKNRLALQLEEHAEDRVELDRALGLIRDHFLSPSCP</sequence>
<reference evidence="3" key="2">
    <citation type="journal article" date="2014" name="ISME J.">
        <title>Microbial stratification in low pH oxic and suboxic macroscopic growths along an acid mine drainage.</title>
        <authorList>
            <person name="Mendez-Garcia C."/>
            <person name="Mesa V."/>
            <person name="Sprenger R.R."/>
            <person name="Richter M."/>
            <person name="Diez M.S."/>
            <person name="Solano J."/>
            <person name="Bargiela R."/>
            <person name="Golyshina O.V."/>
            <person name="Manteca A."/>
            <person name="Ramos J.L."/>
            <person name="Gallego J.R."/>
            <person name="Llorente I."/>
            <person name="Martins Dos Santos V.A."/>
            <person name="Jensen O.N."/>
            <person name="Pelaez A.I."/>
            <person name="Sanchez J."/>
            <person name="Ferrer M."/>
        </authorList>
    </citation>
    <scope>NUCLEOTIDE SEQUENCE</scope>
</reference>
<evidence type="ECO:0000256" key="2">
    <source>
        <dbReference type="ARBA" id="ARBA00022679"/>
    </source>
</evidence>
<dbReference type="Gene3D" id="3.40.50.2000">
    <property type="entry name" value="Glycogen Phosphorylase B"/>
    <property type="match status" value="1"/>
</dbReference>
<dbReference type="EMBL" id="AUZZ01010484">
    <property type="protein sequence ID" value="EQD29799.1"/>
    <property type="molecule type" value="Genomic_DNA"/>
</dbReference>
<dbReference type="GO" id="GO:0009244">
    <property type="term" value="P:lipopolysaccharide core region biosynthetic process"/>
    <property type="evidence" value="ECO:0007669"/>
    <property type="project" value="TreeGrafter"/>
</dbReference>